<name>A0A1H6NN50_9PSED</name>
<evidence type="ECO:0000313" key="2">
    <source>
        <dbReference type="Proteomes" id="UP000182272"/>
    </source>
</evidence>
<gene>
    <name evidence="1" type="ORF">SAMN05216581_3351</name>
</gene>
<proteinExistence type="predicted"/>
<accession>A0A1H6NN50</accession>
<protein>
    <submittedName>
        <fullName evidence="1">Uncharacterized protein</fullName>
    </submittedName>
</protein>
<dbReference type="Proteomes" id="UP000182272">
    <property type="component" value="Chromosome I"/>
</dbReference>
<dbReference type="AlphaFoldDB" id="A0A1H6NN50"/>
<evidence type="ECO:0000313" key="1">
    <source>
        <dbReference type="EMBL" id="SEI17317.1"/>
    </source>
</evidence>
<organism evidence="1 2">
    <name type="scientific">Pseudomonas asplenii</name>
    <dbReference type="NCBI Taxonomy" id="53407"/>
    <lineage>
        <taxon>Bacteria</taxon>
        <taxon>Pseudomonadati</taxon>
        <taxon>Pseudomonadota</taxon>
        <taxon>Gammaproteobacteria</taxon>
        <taxon>Pseudomonadales</taxon>
        <taxon>Pseudomonadaceae</taxon>
        <taxon>Pseudomonas</taxon>
    </lineage>
</organism>
<dbReference type="EMBL" id="LT629972">
    <property type="protein sequence ID" value="SEI17317.1"/>
    <property type="molecule type" value="Genomic_DNA"/>
</dbReference>
<reference evidence="1 2" key="1">
    <citation type="submission" date="2016-10" db="EMBL/GenBank/DDBJ databases">
        <authorList>
            <person name="de Groot N.N."/>
        </authorList>
    </citation>
    <scope>NUCLEOTIDE SEQUENCE [LARGE SCALE GENOMIC DNA]</scope>
    <source>
        <strain evidence="1 2">LMG 2158</strain>
    </source>
</reference>
<sequence length="75" mass="8278">MQSSPGPGPGQIHQEWLAELYDHFELLADPDGRAEVLLEMAAAAHRRQEVGDGDFGEMLEMIESARLWGLSEGEV</sequence>